<dbReference type="PROSITE" id="PS00061">
    <property type="entry name" value="ADH_SHORT"/>
    <property type="match status" value="2"/>
</dbReference>
<dbReference type="EMBL" id="UINC01005453">
    <property type="protein sequence ID" value="SVA21423.1"/>
    <property type="molecule type" value="Genomic_DNA"/>
</dbReference>
<dbReference type="PANTHER" id="PTHR43976">
    <property type="entry name" value="SHORT CHAIN DEHYDROGENASE"/>
    <property type="match status" value="1"/>
</dbReference>
<dbReference type="InterPro" id="IPR036291">
    <property type="entry name" value="NAD(P)-bd_dom_sf"/>
</dbReference>
<proteinExistence type="inferred from homology"/>
<dbReference type="InterPro" id="IPR051911">
    <property type="entry name" value="SDR_oxidoreductase"/>
</dbReference>
<name>A0A381U4M5_9ZZZZ</name>
<dbReference type="InterPro" id="IPR002347">
    <property type="entry name" value="SDR_fam"/>
</dbReference>
<accession>A0A381U4M5</accession>
<dbReference type="FunFam" id="3.40.50.720:FF:000084">
    <property type="entry name" value="Short-chain dehydrogenase reductase"/>
    <property type="match status" value="2"/>
</dbReference>
<dbReference type="SUPFAM" id="SSF51735">
    <property type="entry name" value="NAD(P)-binding Rossmann-fold domains"/>
    <property type="match status" value="2"/>
</dbReference>
<evidence type="ECO:0000259" key="3">
    <source>
        <dbReference type="SMART" id="SM00822"/>
    </source>
</evidence>
<feature type="domain" description="Ketoreductase" evidence="3">
    <location>
        <begin position="285"/>
        <end position="471"/>
    </location>
</feature>
<dbReference type="SMART" id="SM00822">
    <property type="entry name" value="PKS_KR"/>
    <property type="match status" value="1"/>
</dbReference>
<dbReference type="PRINTS" id="PR00080">
    <property type="entry name" value="SDRFAMILY"/>
</dbReference>
<organism evidence="4">
    <name type="scientific">marine metagenome</name>
    <dbReference type="NCBI Taxonomy" id="408172"/>
    <lineage>
        <taxon>unclassified sequences</taxon>
        <taxon>metagenomes</taxon>
        <taxon>ecological metagenomes</taxon>
    </lineage>
</organism>
<reference evidence="4" key="1">
    <citation type="submission" date="2018-05" db="EMBL/GenBank/DDBJ databases">
        <authorList>
            <person name="Lanie J.A."/>
            <person name="Ng W.-L."/>
            <person name="Kazmierczak K.M."/>
            <person name="Andrzejewski T.M."/>
            <person name="Davidsen T.M."/>
            <person name="Wayne K.J."/>
            <person name="Tettelin H."/>
            <person name="Glass J.I."/>
            <person name="Rusch D."/>
            <person name="Podicherti R."/>
            <person name="Tsui H.-C.T."/>
            <person name="Winkler M.E."/>
        </authorList>
    </citation>
    <scope>NUCLEOTIDE SEQUENCE</scope>
</reference>
<dbReference type="PANTHER" id="PTHR43976:SF16">
    <property type="entry name" value="SHORT-CHAIN DEHYDROGENASE_REDUCTASE FAMILY PROTEIN"/>
    <property type="match status" value="1"/>
</dbReference>
<dbReference type="Gene3D" id="3.40.50.720">
    <property type="entry name" value="NAD(P)-binding Rossmann-like Domain"/>
    <property type="match status" value="2"/>
</dbReference>
<dbReference type="PRINTS" id="PR00081">
    <property type="entry name" value="GDHRDH"/>
</dbReference>
<gene>
    <name evidence="4" type="ORF">METZ01_LOCUS74277</name>
</gene>
<dbReference type="GO" id="GO:0016491">
    <property type="term" value="F:oxidoreductase activity"/>
    <property type="evidence" value="ECO:0007669"/>
    <property type="project" value="UniProtKB-KW"/>
</dbReference>
<protein>
    <recommendedName>
        <fullName evidence="3">Ketoreductase domain-containing protein</fullName>
    </recommendedName>
</protein>
<dbReference type="InterPro" id="IPR057326">
    <property type="entry name" value="KR_dom"/>
</dbReference>
<keyword evidence="2" id="KW-0560">Oxidoreductase</keyword>
<dbReference type="CDD" id="cd05374">
    <property type="entry name" value="17beta-HSD-like_SDR_c"/>
    <property type="match status" value="1"/>
</dbReference>
<evidence type="ECO:0000256" key="1">
    <source>
        <dbReference type="ARBA" id="ARBA00006484"/>
    </source>
</evidence>
<evidence type="ECO:0000256" key="2">
    <source>
        <dbReference type="ARBA" id="ARBA00023002"/>
    </source>
</evidence>
<dbReference type="Pfam" id="PF00106">
    <property type="entry name" value="adh_short"/>
    <property type="match status" value="2"/>
</dbReference>
<sequence>MRTAIVTGAAGGIGEALALDLARWGWRVVGFDLTAGDAPLLPSDLAGFGGSVEPVAVDVTDRRAVDEAVARVVASTGGTLDAVVANAGIRVAGAFEETPVADLRQAFDVNLCGAMHVTRAALPALRATKGSRVVVSSSVGGLSALPGLAAYCGSKWALEGWAESLAHEMAPLGVSVAIVEPASVRTGLWDAGSVHGDPDGPYASMLQALEEGDSRAWARALDPNSVSATMVSVVEGRRGLRHPIGLTARARFAARGVVPAGVHRRLIGRLTRHDPPVSSPRNQDGVILVTGCSSGFGLLTVVELARRGRRVAASMRDLSRRGPLDSALAEAGLSDRVEVLQLDVTDSDSIDEAFARADSWVRLAGDAGRLVGLVNNAGTLAVGPFEELPPSAVHRVLDTNLHGTLAVTRAALPRMRGHGGRIVCVTSSAALGGLPTWSAYAASKWGVEGWAESLAFEVGPHGIDVALVEPGAFPTGVWTKAARYGSPDGPYGPTVVDMEAADHRAAQSGGDPVAVARVVARAFNGRHPPFRRPVGRGAWLRWVARGVVPFGVQRRLLARVVG</sequence>
<dbReference type="InterPro" id="IPR020904">
    <property type="entry name" value="Sc_DH/Rdtase_CS"/>
</dbReference>
<dbReference type="AlphaFoldDB" id="A0A381U4M5"/>
<comment type="similarity">
    <text evidence="1">Belongs to the short-chain dehydrogenases/reductases (SDR) family.</text>
</comment>
<evidence type="ECO:0000313" key="4">
    <source>
        <dbReference type="EMBL" id="SVA21423.1"/>
    </source>
</evidence>